<evidence type="ECO:0000256" key="7">
    <source>
        <dbReference type="SAM" id="MobiDB-lite"/>
    </source>
</evidence>
<evidence type="ECO:0000256" key="2">
    <source>
        <dbReference type="ARBA" id="ARBA00022729"/>
    </source>
</evidence>
<dbReference type="EMBL" id="VRYZ01000006">
    <property type="protein sequence ID" value="TXS90530.1"/>
    <property type="molecule type" value="Genomic_DNA"/>
</dbReference>
<comment type="subcellular location">
    <subcellularLocation>
        <location evidence="1">Cell outer membrane</location>
        <topology evidence="1">Lipid-anchor</topology>
    </subcellularLocation>
</comment>
<keyword evidence="4" id="KW-0564">Palmitate</keyword>
<feature type="region of interest" description="Disordered" evidence="7">
    <location>
        <begin position="82"/>
        <end position="124"/>
    </location>
</feature>
<evidence type="ECO:0008006" key="10">
    <source>
        <dbReference type="Google" id="ProtNLM"/>
    </source>
</evidence>
<organism evidence="8 9">
    <name type="scientific">Parahaliea aestuarii</name>
    <dbReference type="NCBI Taxonomy" id="1852021"/>
    <lineage>
        <taxon>Bacteria</taxon>
        <taxon>Pseudomonadati</taxon>
        <taxon>Pseudomonadota</taxon>
        <taxon>Gammaproteobacteria</taxon>
        <taxon>Cellvibrionales</taxon>
        <taxon>Halieaceae</taxon>
        <taxon>Parahaliea</taxon>
    </lineage>
</organism>
<feature type="compositionally biased region" description="Low complexity" evidence="7">
    <location>
        <begin position="96"/>
        <end position="124"/>
    </location>
</feature>
<sequence>MPRIVAGRRRRTCDSAANPDRLGQPLAAAPLGLLRHFGKGGSRRFLAMAIIGRFDTGADSMRQRFAAALILAASALIQSCGQTGPLYMPDTPPPSSDDAAAAGSQDKTETATEAAAEAAPTPVN</sequence>
<keyword evidence="2" id="KW-0732">Signal</keyword>
<evidence type="ECO:0000313" key="8">
    <source>
        <dbReference type="EMBL" id="TXS90530.1"/>
    </source>
</evidence>
<reference evidence="8 9" key="1">
    <citation type="submission" date="2019-08" db="EMBL/GenBank/DDBJ databases">
        <title>Parahaliea maris sp. nov., isolated from the surface seawater.</title>
        <authorList>
            <person name="Liu Y."/>
        </authorList>
    </citation>
    <scope>NUCLEOTIDE SEQUENCE [LARGE SCALE GENOMIC DNA]</scope>
    <source>
        <strain evidence="8 9">S2-26</strain>
    </source>
</reference>
<evidence type="ECO:0000256" key="3">
    <source>
        <dbReference type="ARBA" id="ARBA00023136"/>
    </source>
</evidence>
<dbReference type="Pfam" id="PF13627">
    <property type="entry name" value="LptM_cons"/>
    <property type="match status" value="1"/>
</dbReference>
<keyword evidence="6" id="KW-0449">Lipoprotein</keyword>
<evidence type="ECO:0000256" key="1">
    <source>
        <dbReference type="ARBA" id="ARBA00004459"/>
    </source>
</evidence>
<evidence type="ECO:0000313" key="9">
    <source>
        <dbReference type="Proteomes" id="UP000321933"/>
    </source>
</evidence>
<keyword evidence="3" id="KW-0472">Membrane</keyword>
<dbReference type="GO" id="GO:0009279">
    <property type="term" value="C:cell outer membrane"/>
    <property type="evidence" value="ECO:0007669"/>
    <property type="project" value="UniProtKB-SubCell"/>
</dbReference>
<dbReference type="InterPro" id="IPR032831">
    <property type="entry name" value="LptM_cons"/>
</dbReference>
<evidence type="ECO:0000256" key="4">
    <source>
        <dbReference type="ARBA" id="ARBA00023139"/>
    </source>
</evidence>
<keyword evidence="5" id="KW-0998">Cell outer membrane</keyword>
<dbReference type="NCBIfam" id="NF047847">
    <property type="entry name" value="SS_mature_LptM"/>
    <property type="match status" value="1"/>
</dbReference>
<gene>
    <name evidence="8" type="ORF">FVW59_14430</name>
</gene>
<evidence type="ECO:0000256" key="5">
    <source>
        <dbReference type="ARBA" id="ARBA00023237"/>
    </source>
</evidence>
<dbReference type="AlphaFoldDB" id="A0A5C8ZS92"/>
<proteinExistence type="predicted"/>
<protein>
    <recommendedName>
        <fullName evidence="10">Lipoprotein</fullName>
    </recommendedName>
</protein>
<accession>A0A5C8ZS92</accession>
<evidence type="ECO:0000256" key="6">
    <source>
        <dbReference type="ARBA" id="ARBA00023288"/>
    </source>
</evidence>
<name>A0A5C8ZS92_9GAMM</name>
<comment type="caution">
    <text evidence="8">The sequence shown here is derived from an EMBL/GenBank/DDBJ whole genome shotgun (WGS) entry which is preliminary data.</text>
</comment>
<keyword evidence="9" id="KW-1185">Reference proteome</keyword>
<dbReference type="Proteomes" id="UP000321933">
    <property type="component" value="Unassembled WGS sequence"/>
</dbReference>